<reference evidence="2" key="1">
    <citation type="submission" date="2020-08" db="EMBL/GenBank/DDBJ databases">
        <title>Genome sequencing and assembly of the red palm weevil Rhynchophorus ferrugineus.</title>
        <authorList>
            <person name="Dias G.B."/>
            <person name="Bergman C.M."/>
            <person name="Manee M."/>
        </authorList>
    </citation>
    <scope>NUCLEOTIDE SEQUENCE</scope>
    <source>
        <strain evidence="2">AA-2017</strain>
        <tissue evidence="2">Whole larva</tissue>
    </source>
</reference>
<protein>
    <submittedName>
        <fullName evidence="2">Uncharacterized protein</fullName>
    </submittedName>
</protein>
<dbReference type="EMBL" id="JAACXV010000280">
    <property type="protein sequence ID" value="KAF7280618.1"/>
    <property type="molecule type" value="Genomic_DNA"/>
</dbReference>
<gene>
    <name evidence="2" type="ORF">GWI33_005692</name>
</gene>
<feature type="region of interest" description="Disordered" evidence="1">
    <location>
        <begin position="57"/>
        <end position="84"/>
    </location>
</feature>
<accession>A0A834ME91</accession>
<proteinExistence type="predicted"/>
<dbReference type="Proteomes" id="UP000625711">
    <property type="component" value="Unassembled WGS sequence"/>
</dbReference>
<organism evidence="2 3">
    <name type="scientific">Rhynchophorus ferrugineus</name>
    <name type="common">Red palm weevil</name>
    <name type="synonym">Curculio ferrugineus</name>
    <dbReference type="NCBI Taxonomy" id="354439"/>
    <lineage>
        <taxon>Eukaryota</taxon>
        <taxon>Metazoa</taxon>
        <taxon>Ecdysozoa</taxon>
        <taxon>Arthropoda</taxon>
        <taxon>Hexapoda</taxon>
        <taxon>Insecta</taxon>
        <taxon>Pterygota</taxon>
        <taxon>Neoptera</taxon>
        <taxon>Endopterygota</taxon>
        <taxon>Coleoptera</taxon>
        <taxon>Polyphaga</taxon>
        <taxon>Cucujiformia</taxon>
        <taxon>Curculionidae</taxon>
        <taxon>Dryophthorinae</taxon>
        <taxon>Rhynchophorus</taxon>
    </lineage>
</organism>
<evidence type="ECO:0000256" key="1">
    <source>
        <dbReference type="SAM" id="MobiDB-lite"/>
    </source>
</evidence>
<evidence type="ECO:0000313" key="2">
    <source>
        <dbReference type="EMBL" id="KAF7280618.1"/>
    </source>
</evidence>
<sequence>MSRQVTQIYIEPRTTTATDAASYPGILAQCTTPVSLETYSVINKIRKNWAANGPIGISQWDGNGSRPRRANRQQKKFTGGGRKRREKFERVLVARLGKNFVFDSTK</sequence>
<evidence type="ECO:0000313" key="3">
    <source>
        <dbReference type="Proteomes" id="UP000625711"/>
    </source>
</evidence>
<comment type="caution">
    <text evidence="2">The sequence shown here is derived from an EMBL/GenBank/DDBJ whole genome shotgun (WGS) entry which is preliminary data.</text>
</comment>
<keyword evidence="3" id="KW-1185">Reference proteome</keyword>
<dbReference type="AlphaFoldDB" id="A0A834ME91"/>
<name>A0A834ME91_RHYFE</name>
<feature type="compositionally biased region" description="Basic residues" evidence="1">
    <location>
        <begin position="66"/>
        <end position="84"/>
    </location>
</feature>